<keyword evidence="1" id="KW-1133">Transmembrane helix</keyword>
<evidence type="ECO:0000313" key="2">
    <source>
        <dbReference type="EMBL" id="MCX2937095.1"/>
    </source>
</evidence>
<reference evidence="2 3" key="1">
    <citation type="submission" date="2022-11" db="EMBL/GenBank/DDBJ databases">
        <title>Mycobacterium sp. nov.</title>
        <authorList>
            <person name="Papic B."/>
            <person name="Spicic S."/>
            <person name="Duvnjak S."/>
        </authorList>
    </citation>
    <scope>NUCLEOTIDE SEQUENCE [LARGE SCALE GENOMIC DNA]</scope>
    <source>
        <strain evidence="2 3">CVI_P4</strain>
    </source>
</reference>
<keyword evidence="1" id="KW-0472">Membrane</keyword>
<dbReference type="EMBL" id="JAPJDO010000007">
    <property type="protein sequence ID" value="MCX2937095.1"/>
    <property type="molecule type" value="Genomic_DNA"/>
</dbReference>
<evidence type="ECO:0000313" key="3">
    <source>
        <dbReference type="Proteomes" id="UP001300745"/>
    </source>
</evidence>
<keyword evidence="3" id="KW-1185">Reference proteome</keyword>
<proteinExistence type="predicted"/>
<accession>A0ABT3SC57</accession>
<sequence length="74" mass="8344">MRINSERSRRELAYRPMARFLIGGVAFAAARFVARVGLAARRFWTLCAAVAAVDFLAPGRERSRSRVGRSETMR</sequence>
<keyword evidence="1" id="KW-0812">Transmembrane</keyword>
<comment type="caution">
    <text evidence="2">The sequence shown here is derived from an EMBL/GenBank/DDBJ whole genome shotgun (WGS) entry which is preliminary data.</text>
</comment>
<organism evidence="2 3">
    <name type="scientific">Mycobacterium pinniadriaticum</name>
    <dbReference type="NCBI Taxonomy" id="2994102"/>
    <lineage>
        <taxon>Bacteria</taxon>
        <taxon>Bacillati</taxon>
        <taxon>Actinomycetota</taxon>
        <taxon>Actinomycetes</taxon>
        <taxon>Mycobacteriales</taxon>
        <taxon>Mycobacteriaceae</taxon>
        <taxon>Mycobacterium</taxon>
    </lineage>
</organism>
<feature type="transmembrane region" description="Helical" evidence="1">
    <location>
        <begin position="12"/>
        <end position="33"/>
    </location>
</feature>
<dbReference type="RefSeq" id="WP_265996685.1">
    <property type="nucleotide sequence ID" value="NZ_JAPJDN010000007.1"/>
</dbReference>
<dbReference type="Proteomes" id="UP001300745">
    <property type="component" value="Unassembled WGS sequence"/>
</dbReference>
<evidence type="ECO:0000256" key="1">
    <source>
        <dbReference type="SAM" id="Phobius"/>
    </source>
</evidence>
<protein>
    <submittedName>
        <fullName evidence="2">Uncharacterized protein</fullName>
    </submittedName>
</protein>
<name>A0ABT3SC57_9MYCO</name>
<gene>
    <name evidence="2" type="ORF">ORI27_10305</name>
</gene>